<evidence type="ECO:0000313" key="10">
    <source>
        <dbReference type="EMBL" id="MBA0086603.1"/>
    </source>
</evidence>
<dbReference type="InterPro" id="IPR036942">
    <property type="entry name" value="Beta-barrel_TonB_sf"/>
</dbReference>
<keyword evidence="11" id="KW-1185">Reference proteome</keyword>
<keyword evidence="7" id="KW-0998">Cell outer membrane</keyword>
<feature type="domain" description="TonB-dependent transporter Oar-like beta-barrel" evidence="9">
    <location>
        <begin position="334"/>
        <end position="974"/>
    </location>
</feature>
<reference evidence="10" key="1">
    <citation type="submission" date="2020-06" db="EMBL/GenBank/DDBJ databases">
        <title>Legume-microbial interactions unlock mineral nutrients during tropical forest succession.</title>
        <authorList>
            <person name="Epihov D.Z."/>
        </authorList>
    </citation>
    <scope>NUCLEOTIDE SEQUENCE [LARGE SCALE GENOMIC DNA]</scope>
    <source>
        <strain evidence="10">Pan2503</strain>
    </source>
</reference>
<comment type="caution">
    <text evidence="10">The sequence shown here is derived from an EMBL/GenBank/DDBJ whole genome shotgun (WGS) entry which is preliminary data.</text>
</comment>
<dbReference type="PANTHER" id="PTHR30069">
    <property type="entry name" value="TONB-DEPENDENT OUTER MEMBRANE RECEPTOR"/>
    <property type="match status" value="1"/>
</dbReference>
<gene>
    <name evidence="10" type="ORF">HRJ53_16605</name>
</gene>
<feature type="compositionally biased region" description="Gly residues" evidence="8">
    <location>
        <begin position="7"/>
        <end position="24"/>
    </location>
</feature>
<dbReference type="EMBL" id="JACDQQ010001596">
    <property type="protein sequence ID" value="MBA0086603.1"/>
    <property type="molecule type" value="Genomic_DNA"/>
</dbReference>
<keyword evidence="3" id="KW-1134">Transmembrane beta strand</keyword>
<evidence type="ECO:0000256" key="5">
    <source>
        <dbReference type="ARBA" id="ARBA00022729"/>
    </source>
</evidence>
<evidence type="ECO:0000313" key="11">
    <source>
        <dbReference type="Proteomes" id="UP000567293"/>
    </source>
</evidence>
<keyword evidence="6" id="KW-0472">Membrane</keyword>
<evidence type="ECO:0000256" key="1">
    <source>
        <dbReference type="ARBA" id="ARBA00004571"/>
    </source>
</evidence>
<dbReference type="PANTHER" id="PTHR30069:SF29">
    <property type="entry name" value="HEMOGLOBIN AND HEMOGLOBIN-HAPTOGLOBIN-BINDING PROTEIN 1-RELATED"/>
    <property type="match status" value="1"/>
</dbReference>
<feature type="region of interest" description="Disordered" evidence="8">
    <location>
        <begin position="1"/>
        <end position="60"/>
    </location>
</feature>
<keyword evidence="10" id="KW-0675">Receptor</keyword>
<keyword evidence="5" id="KW-0732">Signal</keyword>
<sequence length="983" mass="104917">ESSLSSLGGGNGDLGGVNGNGGVQNNGDVSSLPLNGAGAEGPTESVSVSGAQGRTQDFGMGNEDELQQRIQEFRDRMQREGGAFGPPPGGGGFGGPGMVMIARMPRGFNINRPHGVLYYTDDNSGLDARPYSLTGIPTAQAYYNQARFGANVGGPLNIPKVFHGGNKWFFFGGWNGSRGGSPYDAFSTVPSEAERGGDFRQATYNDGNPVQIFNPQTGQPYQFNGAYNVLDPTLISGSAQTLLSYIPLPNIATNPFGQNFHYVTSANSSSDTVSFRLVHNFGATPGPGGGRVILGGPGGMETAGGGSRRAHHNINFGLNWARGSSDIVNPFPSLAGGNSTQGLNASAGWVYGKGRVTNSLRVNYNHNHASTTNLYSNVTNVAGLAGITGVSTDPFNWGLPGISFTSFGGLTNPTPRRELDQTYTLSDTISWNHAKHNWRFGGDYRRLLESFHSARNAEGSFVFTGFATSQYAAAGTAACPGTRPCAVAGTGYDFADFLLGFPQQTSLQYGTTAYDFRANSYDFFAQDDWRFHSNLSFNFGLRYEYYGPYTEANNRIANLDVAPGFTAGVPVLPGQSGPYHGVFPASLIQRDRNDWAPRIGIAWKPQKKTVVRAGYGINYNLAQYGVMIQNFAFQPPFANTATNATDVTGLVGGNPLTLVNGFPTAPSGTVTNNFAVDPDYRLGYVQIWNLDMQRELPGGWILNAGYNGAKGTRLDTERALSVAGNQPFIYESSEGNSILHAGSVRIRRRMAKGIGLAAQYVYSKSIDDAASIGGGGTVVAQDPFDLSADRGLSSFDQRHKFTGNWTYDLPVGENRRFSPKGAWGHLLNAWQWSGDFTVGSGLYFTPRVLGSGLDISRGVSGSQRANTVAGETAALANPTTLEWFNTAAFCAPTPSCVNPAGSAFGDAGRNIIEGPGQVTLDMAINKTITIKESRALDLRLSASNVFNNVHFTSINTVVNSLSFGEVTGTGSMRRVTMTARFRF</sequence>
<evidence type="ECO:0000256" key="3">
    <source>
        <dbReference type="ARBA" id="ARBA00022452"/>
    </source>
</evidence>
<dbReference type="Pfam" id="PF25183">
    <property type="entry name" value="OMP_b-brl_4"/>
    <property type="match status" value="2"/>
</dbReference>
<keyword evidence="2" id="KW-0813">Transport</keyword>
<evidence type="ECO:0000256" key="4">
    <source>
        <dbReference type="ARBA" id="ARBA00022692"/>
    </source>
</evidence>
<evidence type="ECO:0000256" key="6">
    <source>
        <dbReference type="ARBA" id="ARBA00023136"/>
    </source>
</evidence>
<protein>
    <submittedName>
        <fullName evidence="10">TonB-dependent receptor</fullName>
    </submittedName>
</protein>
<dbReference type="GO" id="GO:0015344">
    <property type="term" value="F:siderophore uptake transmembrane transporter activity"/>
    <property type="evidence" value="ECO:0007669"/>
    <property type="project" value="TreeGrafter"/>
</dbReference>
<organism evidence="10 11">
    <name type="scientific">Candidatus Acidiferrum panamense</name>
    <dbReference type="NCBI Taxonomy" id="2741543"/>
    <lineage>
        <taxon>Bacteria</taxon>
        <taxon>Pseudomonadati</taxon>
        <taxon>Acidobacteriota</taxon>
        <taxon>Terriglobia</taxon>
        <taxon>Candidatus Acidiferrales</taxon>
        <taxon>Candidatus Acidiferrum</taxon>
    </lineage>
</organism>
<evidence type="ECO:0000256" key="7">
    <source>
        <dbReference type="ARBA" id="ARBA00023237"/>
    </source>
</evidence>
<feature type="compositionally biased region" description="Polar residues" evidence="8">
    <location>
        <begin position="44"/>
        <end position="55"/>
    </location>
</feature>
<comment type="subcellular location">
    <subcellularLocation>
        <location evidence="1">Cell outer membrane</location>
        <topology evidence="1">Multi-pass membrane protein</topology>
    </subcellularLocation>
</comment>
<name>A0A7V8NSD6_9BACT</name>
<evidence type="ECO:0000259" key="9">
    <source>
        <dbReference type="Pfam" id="PF25183"/>
    </source>
</evidence>
<dbReference type="Proteomes" id="UP000567293">
    <property type="component" value="Unassembled WGS sequence"/>
</dbReference>
<evidence type="ECO:0000256" key="2">
    <source>
        <dbReference type="ARBA" id="ARBA00022448"/>
    </source>
</evidence>
<dbReference type="InterPro" id="IPR057601">
    <property type="entry name" value="Oar-like_b-barrel"/>
</dbReference>
<dbReference type="InterPro" id="IPR039426">
    <property type="entry name" value="TonB-dep_rcpt-like"/>
</dbReference>
<evidence type="ECO:0000256" key="8">
    <source>
        <dbReference type="SAM" id="MobiDB-lite"/>
    </source>
</evidence>
<dbReference type="GO" id="GO:0044718">
    <property type="term" value="P:siderophore transmembrane transport"/>
    <property type="evidence" value="ECO:0007669"/>
    <property type="project" value="TreeGrafter"/>
</dbReference>
<feature type="domain" description="TonB-dependent transporter Oar-like beta-barrel" evidence="9">
    <location>
        <begin position="111"/>
        <end position="283"/>
    </location>
</feature>
<feature type="non-terminal residue" evidence="10">
    <location>
        <position position="1"/>
    </location>
</feature>
<dbReference type="GO" id="GO:0009279">
    <property type="term" value="C:cell outer membrane"/>
    <property type="evidence" value="ECO:0007669"/>
    <property type="project" value="UniProtKB-SubCell"/>
</dbReference>
<accession>A0A7V8NSD6</accession>
<keyword evidence="4" id="KW-0812">Transmembrane</keyword>
<dbReference type="AlphaFoldDB" id="A0A7V8NSD6"/>
<dbReference type="SUPFAM" id="SSF56935">
    <property type="entry name" value="Porins"/>
    <property type="match status" value="1"/>
</dbReference>
<dbReference type="Gene3D" id="2.40.170.20">
    <property type="entry name" value="TonB-dependent receptor, beta-barrel domain"/>
    <property type="match status" value="1"/>
</dbReference>
<proteinExistence type="predicted"/>